<name>A0A226EF44_FOLCA</name>
<keyword evidence="1" id="KW-0175">Coiled coil</keyword>
<dbReference type="EMBL" id="LNIX01000004">
    <property type="protein sequence ID" value="OXA55441.1"/>
    <property type="molecule type" value="Genomic_DNA"/>
</dbReference>
<dbReference type="Proteomes" id="UP000198287">
    <property type="component" value="Unassembled WGS sequence"/>
</dbReference>
<evidence type="ECO:0000313" key="3">
    <source>
        <dbReference type="Proteomes" id="UP000198287"/>
    </source>
</evidence>
<comment type="caution">
    <text evidence="2">The sequence shown here is derived from an EMBL/GenBank/DDBJ whole genome shotgun (WGS) entry which is preliminary data.</text>
</comment>
<protein>
    <submittedName>
        <fullName evidence="2">Uncharacterized protein</fullName>
    </submittedName>
</protein>
<gene>
    <name evidence="2" type="ORF">Fcan01_09975</name>
</gene>
<accession>A0A226EF44</accession>
<evidence type="ECO:0000256" key="1">
    <source>
        <dbReference type="SAM" id="Coils"/>
    </source>
</evidence>
<dbReference type="AlphaFoldDB" id="A0A226EF44"/>
<reference evidence="2 3" key="1">
    <citation type="submission" date="2015-12" db="EMBL/GenBank/DDBJ databases">
        <title>The genome of Folsomia candida.</title>
        <authorList>
            <person name="Faddeeva A."/>
            <person name="Derks M.F."/>
            <person name="Anvar Y."/>
            <person name="Smit S."/>
            <person name="Van Straalen N."/>
            <person name="Roelofs D."/>
        </authorList>
    </citation>
    <scope>NUCLEOTIDE SEQUENCE [LARGE SCALE GENOMIC DNA]</scope>
    <source>
        <strain evidence="2 3">VU population</strain>
        <tissue evidence="2">Whole body</tissue>
    </source>
</reference>
<feature type="coiled-coil region" evidence="1">
    <location>
        <begin position="1"/>
        <end position="28"/>
    </location>
</feature>
<keyword evidence="3" id="KW-1185">Reference proteome</keyword>
<sequence>MENILAQELELQHKLHKLEVRHQKLKSQSKYLDLTKISTPENIAAIAKSRREMAMTRNAELLSDLNIASSKLHTKNMCPLESKLDKMKQKFLQECDYNRKLKTDPDFV</sequence>
<organism evidence="2 3">
    <name type="scientific">Folsomia candida</name>
    <name type="common">Springtail</name>
    <dbReference type="NCBI Taxonomy" id="158441"/>
    <lineage>
        <taxon>Eukaryota</taxon>
        <taxon>Metazoa</taxon>
        <taxon>Ecdysozoa</taxon>
        <taxon>Arthropoda</taxon>
        <taxon>Hexapoda</taxon>
        <taxon>Collembola</taxon>
        <taxon>Entomobryomorpha</taxon>
        <taxon>Isotomoidea</taxon>
        <taxon>Isotomidae</taxon>
        <taxon>Proisotominae</taxon>
        <taxon>Folsomia</taxon>
    </lineage>
</organism>
<evidence type="ECO:0000313" key="2">
    <source>
        <dbReference type="EMBL" id="OXA55441.1"/>
    </source>
</evidence>
<proteinExistence type="predicted"/>